<feature type="region of interest" description="Disordered" evidence="1">
    <location>
        <begin position="149"/>
        <end position="195"/>
    </location>
</feature>
<evidence type="ECO:0000256" key="2">
    <source>
        <dbReference type="SAM" id="SignalP"/>
    </source>
</evidence>
<accession>A0ABW5GFC8</accession>
<dbReference type="Proteomes" id="UP001597419">
    <property type="component" value="Unassembled WGS sequence"/>
</dbReference>
<protein>
    <recommendedName>
        <fullName evidence="5">Secreted protein</fullName>
    </recommendedName>
</protein>
<comment type="caution">
    <text evidence="3">The sequence shown here is derived from an EMBL/GenBank/DDBJ whole genome shotgun (WGS) entry which is preliminary data.</text>
</comment>
<name>A0ABW5GFC8_9PSEU</name>
<evidence type="ECO:0000313" key="4">
    <source>
        <dbReference type="Proteomes" id="UP001597419"/>
    </source>
</evidence>
<reference evidence="4" key="1">
    <citation type="journal article" date="2019" name="Int. J. Syst. Evol. Microbiol.">
        <title>The Global Catalogue of Microorganisms (GCM) 10K type strain sequencing project: providing services to taxonomists for standard genome sequencing and annotation.</title>
        <authorList>
            <consortium name="The Broad Institute Genomics Platform"/>
            <consortium name="The Broad Institute Genome Sequencing Center for Infectious Disease"/>
            <person name="Wu L."/>
            <person name="Ma J."/>
        </authorList>
    </citation>
    <scope>NUCLEOTIDE SEQUENCE [LARGE SCALE GENOMIC DNA]</scope>
    <source>
        <strain evidence="4">CGMCC 4.7643</strain>
    </source>
</reference>
<evidence type="ECO:0000313" key="3">
    <source>
        <dbReference type="EMBL" id="MFD2459683.1"/>
    </source>
</evidence>
<gene>
    <name evidence="3" type="ORF">ACFSYJ_13800</name>
</gene>
<dbReference type="EMBL" id="JBHUKU010000006">
    <property type="protein sequence ID" value="MFD2459683.1"/>
    <property type="molecule type" value="Genomic_DNA"/>
</dbReference>
<feature type="signal peptide" evidence="2">
    <location>
        <begin position="1"/>
        <end position="23"/>
    </location>
</feature>
<keyword evidence="2" id="KW-0732">Signal</keyword>
<evidence type="ECO:0000256" key="1">
    <source>
        <dbReference type="SAM" id="MobiDB-lite"/>
    </source>
</evidence>
<dbReference type="RefSeq" id="WP_345397311.1">
    <property type="nucleotide sequence ID" value="NZ_BAABHG010000008.1"/>
</dbReference>
<feature type="chain" id="PRO_5045733426" description="Secreted protein" evidence="2">
    <location>
        <begin position="24"/>
        <end position="195"/>
    </location>
</feature>
<evidence type="ECO:0008006" key="5">
    <source>
        <dbReference type="Google" id="ProtNLM"/>
    </source>
</evidence>
<organism evidence="3 4">
    <name type="scientific">Amycolatopsis samaneae</name>
    <dbReference type="NCBI Taxonomy" id="664691"/>
    <lineage>
        <taxon>Bacteria</taxon>
        <taxon>Bacillati</taxon>
        <taxon>Actinomycetota</taxon>
        <taxon>Actinomycetes</taxon>
        <taxon>Pseudonocardiales</taxon>
        <taxon>Pseudonocardiaceae</taxon>
        <taxon>Amycolatopsis</taxon>
    </lineage>
</organism>
<keyword evidence="4" id="KW-1185">Reference proteome</keyword>
<feature type="region of interest" description="Disordered" evidence="1">
    <location>
        <begin position="24"/>
        <end position="60"/>
    </location>
</feature>
<proteinExistence type="predicted"/>
<feature type="compositionally biased region" description="Low complexity" evidence="1">
    <location>
        <begin position="149"/>
        <end position="173"/>
    </location>
</feature>
<sequence>MRLSIAFALACGMALTVPATGFADPAPPSTSGRPAADPGPAPSTGAEPEPGAGPDADATPYPFVSISLQPALPGDDVLVAVGCPRAEFGEVTSPALDLEPFEVATETPKLIQNAIGHVRRDARAGFYPVAAMCGKRTVSGNFEVKVPKPATTTPTAPVVSRPVPRPAVKPSSSGGHQVRRIPVGAPQTGDGGTAG</sequence>